<keyword evidence="4" id="KW-1185">Reference proteome</keyword>
<accession>A0ABU1GWA3</accession>
<dbReference type="PANTHER" id="PTHR42942:SF1">
    <property type="entry name" value="ALKYLTRANSFERASE-LIKE PROTEIN 1"/>
    <property type="match status" value="1"/>
</dbReference>
<comment type="caution">
    <text evidence="3">The sequence shown here is derived from an EMBL/GenBank/DDBJ whole genome shotgun (WGS) entry which is preliminary data.</text>
</comment>
<reference evidence="3 4" key="1">
    <citation type="submission" date="2023-04" db="EMBL/GenBank/DDBJ databases">
        <title>A long-awaited taxogenomic arrangement of the family Halomonadaceae.</title>
        <authorList>
            <person name="De La Haba R."/>
            <person name="Chuvochina M."/>
            <person name="Wittouck S."/>
            <person name="Arahal D.R."/>
            <person name="Sanchez-Porro C."/>
            <person name="Hugenholtz P."/>
            <person name="Ventosa A."/>
        </authorList>
    </citation>
    <scope>NUCLEOTIDE SEQUENCE [LARGE SCALE GENOMIC DNA]</scope>
    <source>
        <strain evidence="3 4">DSM 22428</strain>
    </source>
</reference>
<evidence type="ECO:0000259" key="2">
    <source>
        <dbReference type="Pfam" id="PF01035"/>
    </source>
</evidence>
<dbReference type="Gene3D" id="1.10.10.10">
    <property type="entry name" value="Winged helix-like DNA-binding domain superfamily/Winged helix DNA-binding domain"/>
    <property type="match status" value="1"/>
</dbReference>
<proteinExistence type="predicted"/>
<feature type="domain" description="Methylated-DNA-[protein]-cysteine S-methyltransferase DNA binding" evidence="2">
    <location>
        <begin position="6"/>
        <end position="82"/>
    </location>
</feature>
<dbReference type="InterPro" id="IPR036388">
    <property type="entry name" value="WH-like_DNA-bd_sf"/>
</dbReference>
<protein>
    <submittedName>
        <fullName evidence="3">MGMT family protein</fullName>
    </submittedName>
</protein>
<gene>
    <name evidence="3" type="ORF">QC825_09630</name>
</gene>
<sequence length="97" mass="10883">MKEALKEQVTTVMARIPEGRVTTYGTIARMTEGATARSVGYVLRTLPAGHDLPWFRIVRSGGVLADHGGADDQRRRLQDEGIVFDERGRIPARFFWP</sequence>
<dbReference type="Pfam" id="PF01035">
    <property type="entry name" value="DNA_binding_1"/>
    <property type="match status" value="1"/>
</dbReference>
<dbReference type="SUPFAM" id="SSF46767">
    <property type="entry name" value="Methylated DNA-protein cysteine methyltransferase, C-terminal domain"/>
    <property type="match status" value="1"/>
</dbReference>
<dbReference type="InterPro" id="IPR052520">
    <property type="entry name" value="ATL_DNA_repair"/>
</dbReference>
<dbReference type="InterPro" id="IPR036217">
    <property type="entry name" value="MethylDNA_cys_MeTrfase_DNAb"/>
</dbReference>
<dbReference type="PANTHER" id="PTHR42942">
    <property type="entry name" value="6-O-METHYLGUANINE DNA METHYLTRANSFERASE"/>
    <property type="match status" value="1"/>
</dbReference>
<dbReference type="InterPro" id="IPR014048">
    <property type="entry name" value="MethylDNA_cys_MeTrfase_DNA-bd"/>
</dbReference>
<evidence type="ECO:0000313" key="4">
    <source>
        <dbReference type="Proteomes" id="UP001269375"/>
    </source>
</evidence>
<dbReference type="EMBL" id="JARWAO010000004">
    <property type="protein sequence ID" value="MDR5896333.1"/>
    <property type="molecule type" value="Genomic_DNA"/>
</dbReference>
<dbReference type="RefSeq" id="WP_251594915.1">
    <property type="nucleotide sequence ID" value="NZ_JAMLJI010000004.1"/>
</dbReference>
<evidence type="ECO:0000256" key="1">
    <source>
        <dbReference type="ARBA" id="ARBA00022763"/>
    </source>
</evidence>
<keyword evidence="1" id="KW-0227">DNA damage</keyword>
<dbReference type="CDD" id="cd06445">
    <property type="entry name" value="ATase"/>
    <property type="match status" value="1"/>
</dbReference>
<organism evidence="3 4">
    <name type="scientific">Larsenimonas suaedae</name>
    <dbReference type="NCBI Taxonomy" id="1851019"/>
    <lineage>
        <taxon>Bacteria</taxon>
        <taxon>Pseudomonadati</taxon>
        <taxon>Pseudomonadota</taxon>
        <taxon>Gammaproteobacteria</taxon>
        <taxon>Oceanospirillales</taxon>
        <taxon>Halomonadaceae</taxon>
        <taxon>Larsenimonas</taxon>
    </lineage>
</organism>
<dbReference type="Proteomes" id="UP001269375">
    <property type="component" value="Unassembled WGS sequence"/>
</dbReference>
<name>A0ABU1GWA3_9GAMM</name>
<evidence type="ECO:0000313" key="3">
    <source>
        <dbReference type="EMBL" id="MDR5896333.1"/>
    </source>
</evidence>